<feature type="region of interest" description="Disordered" evidence="1">
    <location>
        <begin position="1"/>
        <end position="31"/>
    </location>
</feature>
<sequence>MRSEILEPAAKSVNKTTSPTPNLRNTPSISSSVPMDAFTIAEPVPVEGADQVPVEYDHGNGNASGSCVVA</sequence>
<dbReference type="OrthoDB" id="2753862at2759"/>
<name>A0A165QFW8_9APHY</name>
<feature type="compositionally biased region" description="Polar residues" evidence="1">
    <location>
        <begin position="13"/>
        <end position="31"/>
    </location>
</feature>
<evidence type="ECO:0000313" key="2">
    <source>
        <dbReference type="EMBL" id="KZT69417.1"/>
    </source>
</evidence>
<organism evidence="2 3">
    <name type="scientific">Daedalea quercina L-15889</name>
    <dbReference type="NCBI Taxonomy" id="1314783"/>
    <lineage>
        <taxon>Eukaryota</taxon>
        <taxon>Fungi</taxon>
        <taxon>Dikarya</taxon>
        <taxon>Basidiomycota</taxon>
        <taxon>Agaricomycotina</taxon>
        <taxon>Agaricomycetes</taxon>
        <taxon>Polyporales</taxon>
        <taxon>Fomitopsis</taxon>
    </lineage>
</organism>
<feature type="compositionally biased region" description="Polar residues" evidence="1">
    <location>
        <begin position="61"/>
        <end position="70"/>
    </location>
</feature>
<accession>A0A165QFW8</accession>
<protein>
    <submittedName>
        <fullName evidence="2">Uncharacterized protein</fullName>
    </submittedName>
</protein>
<dbReference type="EMBL" id="KV429058">
    <property type="protein sequence ID" value="KZT69417.1"/>
    <property type="molecule type" value="Genomic_DNA"/>
</dbReference>
<gene>
    <name evidence="2" type="ORF">DAEQUDRAFT_726716</name>
</gene>
<evidence type="ECO:0000313" key="3">
    <source>
        <dbReference type="Proteomes" id="UP000076727"/>
    </source>
</evidence>
<dbReference type="Proteomes" id="UP000076727">
    <property type="component" value="Unassembled WGS sequence"/>
</dbReference>
<reference evidence="2 3" key="1">
    <citation type="journal article" date="2016" name="Mol. Biol. Evol.">
        <title>Comparative Genomics of Early-Diverging Mushroom-Forming Fungi Provides Insights into the Origins of Lignocellulose Decay Capabilities.</title>
        <authorList>
            <person name="Nagy L.G."/>
            <person name="Riley R."/>
            <person name="Tritt A."/>
            <person name="Adam C."/>
            <person name="Daum C."/>
            <person name="Floudas D."/>
            <person name="Sun H."/>
            <person name="Yadav J.S."/>
            <person name="Pangilinan J."/>
            <person name="Larsson K.H."/>
            <person name="Matsuura K."/>
            <person name="Barry K."/>
            <person name="Labutti K."/>
            <person name="Kuo R."/>
            <person name="Ohm R.A."/>
            <person name="Bhattacharya S.S."/>
            <person name="Shirouzu T."/>
            <person name="Yoshinaga Y."/>
            <person name="Martin F.M."/>
            <person name="Grigoriev I.V."/>
            <person name="Hibbett D.S."/>
        </authorList>
    </citation>
    <scope>NUCLEOTIDE SEQUENCE [LARGE SCALE GENOMIC DNA]</scope>
    <source>
        <strain evidence="2 3">L-15889</strain>
    </source>
</reference>
<feature type="region of interest" description="Disordered" evidence="1">
    <location>
        <begin position="51"/>
        <end position="70"/>
    </location>
</feature>
<evidence type="ECO:0000256" key="1">
    <source>
        <dbReference type="SAM" id="MobiDB-lite"/>
    </source>
</evidence>
<dbReference type="AlphaFoldDB" id="A0A165QFW8"/>
<keyword evidence="3" id="KW-1185">Reference proteome</keyword>
<proteinExistence type="predicted"/>